<dbReference type="RefSeq" id="WP_305893949.1">
    <property type="nucleotide sequence ID" value="NZ_JAUZVZ010000013.1"/>
</dbReference>
<keyword evidence="1" id="KW-0812">Transmembrane</keyword>
<organism evidence="2 3">
    <name type="scientific">Alkalimonas collagenimarina</name>
    <dbReference type="NCBI Taxonomy" id="400390"/>
    <lineage>
        <taxon>Bacteria</taxon>
        <taxon>Pseudomonadati</taxon>
        <taxon>Pseudomonadota</taxon>
        <taxon>Gammaproteobacteria</taxon>
        <taxon>Alkalimonas</taxon>
    </lineage>
</organism>
<evidence type="ECO:0000313" key="3">
    <source>
        <dbReference type="Proteomes" id="UP001231616"/>
    </source>
</evidence>
<reference evidence="2 3" key="1">
    <citation type="submission" date="2023-08" db="EMBL/GenBank/DDBJ databases">
        <authorList>
            <person name="Joshi A."/>
            <person name="Thite S."/>
        </authorList>
    </citation>
    <scope>NUCLEOTIDE SEQUENCE [LARGE SCALE GENOMIC DNA]</scope>
    <source>
        <strain evidence="2 3">AC40</strain>
    </source>
</reference>
<proteinExistence type="predicted"/>
<dbReference type="Proteomes" id="UP001231616">
    <property type="component" value="Unassembled WGS sequence"/>
</dbReference>
<comment type="caution">
    <text evidence="2">The sequence shown here is derived from an EMBL/GenBank/DDBJ whole genome shotgun (WGS) entry which is preliminary data.</text>
</comment>
<keyword evidence="1" id="KW-1133">Transmembrane helix</keyword>
<feature type="transmembrane region" description="Helical" evidence="1">
    <location>
        <begin position="103"/>
        <end position="124"/>
    </location>
</feature>
<accession>A0ABT9H042</accession>
<evidence type="ECO:0000256" key="1">
    <source>
        <dbReference type="SAM" id="Phobius"/>
    </source>
</evidence>
<feature type="transmembrane region" description="Helical" evidence="1">
    <location>
        <begin position="47"/>
        <end position="71"/>
    </location>
</feature>
<name>A0ABT9H042_9GAMM</name>
<keyword evidence="1" id="KW-0472">Membrane</keyword>
<evidence type="ECO:0000313" key="2">
    <source>
        <dbReference type="EMBL" id="MDP4536684.1"/>
    </source>
</evidence>
<protein>
    <submittedName>
        <fullName evidence="2">Uncharacterized protein</fullName>
    </submittedName>
</protein>
<dbReference type="EMBL" id="JAUZVZ010000013">
    <property type="protein sequence ID" value="MDP4536684.1"/>
    <property type="molecule type" value="Genomic_DNA"/>
</dbReference>
<feature type="transmembrane region" description="Helical" evidence="1">
    <location>
        <begin position="21"/>
        <end position="41"/>
    </location>
</feature>
<gene>
    <name evidence="2" type="ORF">Q3O60_10825</name>
</gene>
<sequence>MNIFLRSFITNKDLVKDTFQAFAYFVFIAGIVKLSLPYVSIQPLYYKILYVTLFFIMTSLAMFFAIFHVCVPITKIKFPSFDAFSNQQQNISFKTFITKKESWFWMLSGFPFYLIGIEIIKLGFYS</sequence>
<keyword evidence="3" id="KW-1185">Reference proteome</keyword>